<accession>A0ACC2GM50</accession>
<evidence type="ECO:0000313" key="1">
    <source>
        <dbReference type="EMBL" id="KAJ8004814.1"/>
    </source>
</evidence>
<gene>
    <name evidence="1" type="ORF">DPEC_G00140210</name>
</gene>
<dbReference type="Proteomes" id="UP001157502">
    <property type="component" value="Chromosome 11"/>
</dbReference>
<evidence type="ECO:0000313" key="2">
    <source>
        <dbReference type="Proteomes" id="UP001157502"/>
    </source>
</evidence>
<comment type="caution">
    <text evidence="1">The sequence shown here is derived from an EMBL/GenBank/DDBJ whole genome shotgun (WGS) entry which is preliminary data.</text>
</comment>
<dbReference type="EMBL" id="CM055738">
    <property type="protein sequence ID" value="KAJ8004814.1"/>
    <property type="molecule type" value="Genomic_DNA"/>
</dbReference>
<protein>
    <submittedName>
        <fullName evidence="1">Uncharacterized protein</fullName>
    </submittedName>
</protein>
<reference evidence="1" key="1">
    <citation type="submission" date="2021-05" db="EMBL/GenBank/DDBJ databases">
        <authorList>
            <person name="Pan Q."/>
            <person name="Jouanno E."/>
            <person name="Zahm M."/>
            <person name="Klopp C."/>
            <person name="Cabau C."/>
            <person name="Louis A."/>
            <person name="Berthelot C."/>
            <person name="Parey E."/>
            <person name="Roest Crollius H."/>
            <person name="Montfort J."/>
            <person name="Robinson-Rechavi M."/>
            <person name="Bouchez O."/>
            <person name="Lampietro C."/>
            <person name="Lopez Roques C."/>
            <person name="Donnadieu C."/>
            <person name="Postlethwait J."/>
            <person name="Bobe J."/>
            <person name="Dillon D."/>
            <person name="Chandos A."/>
            <person name="von Hippel F."/>
            <person name="Guiguen Y."/>
        </authorList>
    </citation>
    <scope>NUCLEOTIDE SEQUENCE</scope>
    <source>
        <strain evidence="1">YG-Jan2019</strain>
    </source>
</reference>
<name>A0ACC2GM50_DALPE</name>
<organism evidence="1 2">
    <name type="scientific">Dallia pectoralis</name>
    <name type="common">Alaska blackfish</name>
    <dbReference type="NCBI Taxonomy" id="75939"/>
    <lineage>
        <taxon>Eukaryota</taxon>
        <taxon>Metazoa</taxon>
        <taxon>Chordata</taxon>
        <taxon>Craniata</taxon>
        <taxon>Vertebrata</taxon>
        <taxon>Euteleostomi</taxon>
        <taxon>Actinopterygii</taxon>
        <taxon>Neopterygii</taxon>
        <taxon>Teleostei</taxon>
        <taxon>Protacanthopterygii</taxon>
        <taxon>Esociformes</taxon>
        <taxon>Umbridae</taxon>
        <taxon>Dallia</taxon>
    </lineage>
</organism>
<sequence>MCSLNCSRTFLSQMIQFNFIHGYTGVVRVSCLISKASQSTRFISRGYTCLSSQRHFPLHLSSTFQNGMGRYNFSDFPSENPRTRQDAYAMESESRHILGELQEKFNIDMLVSLLRQENAADICVIKVPEDIKYAEYFVVVSGSSTRHLRAMALYAMKVYKYTKNDAQPYVKIEGRDAEDWMCIDFGNMVVHFMLPETREVYELEKLWTLRSFDEKLSNIPEETFPDDFIYSADFNVTK</sequence>
<proteinExistence type="predicted"/>
<keyword evidence="2" id="KW-1185">Reference proteome</keyword>